<dbReference type="EMBL" id="QQAY01000002">
    <property type="protein sequence ID" value="RDI45426.1"/>
    <property type="molecule type" value="Genomic_DNA"/>
</dbReference>
<feature type="transmembrane region" description="Helical" evidence="1">
    <location>
        <begin position="328"/>
        <end position="349"/>
    </location>
</feature>
<feature type="transmembrane region" description="Helical" evidence="1">
    <location>
        <begin position="144"/>
        <end position="165"/>
    </location>
</feature>
<organism evidence="3 4">
    <name type="scientific">Falsibacillus pallidus</name>
    <dbReference type="NCBI Taxonomy" id="493781"/>
    <lineage>
        <taxon>Bacteria</taxon>
        <taxon>Bacillati</taxon>
        <taxon>Bacillota</taxon>
        <taxon>Bacilli</taxon>
        <taxon>Bacillales</taxon>
        <taxon>Bacillaceae</taxon>
        <taxon>Falsibacillus</taxon>
    </lineage>
</organism>
<keyword evidence="1" id="KW-0812">Transmembrane</keyword>
<evidence type="ECO:0000256" key="1">
    <source>
        <dbReference type="SAM" id="Phobius"/>
    </source>
</evidence>
<feature type="transmembrane region" description="Helical" evidence="1">
    <location>
        <begin position="64"/>
        <end position="84"/>
    </location>
</feature>
<dbReference type="OrthoDB" id="1706490at2"/>
<feature type="transmembrane region" description="Helical" evidence="1">
    <location>
        <begin position="274"/>
        <end position="292"/>
    </location>
</feature>
<keyword evidence="1" id="KW-0472">Membrane</keyword>
<dbReference type="RefSeq" id="WP_114744294.1">
    <property type="nucleotide sequence ID" value="NZ_QQAY01000002.1"/>
</dbReference>
<keyword evidence="4" id="KW-1185">Reference proteome</keyword>
<gene>
    <name evidence="3" type="ORF">DFR59_10251</name>
</gene>
<name>A0A370GQA0_9BACI</name>
<evidence type="ECO:0000313" key="4">
    <source>
        <dbReference type="Proteomes" id="UP000255326"/>
    </source>
</evidence>
<comment type="caution">
    <text evidence="3">The sequence shown here is derived from an EMBL/GenBank/DDBJ whole genome shotgun (WGS) entry which is preliminary data.</text>
</comment>
<keyword evidence="1" id="KW-1133">Transmembrane helix</keyword>
<dbReference type="Proteomes" id="UP000255326">
    <property type="component" value="Unassembled WGS sequence"/>
</dbReference>
<dbReference type="InterPro" id="IPR053046">
    <property type="entry name" value="ABC-5_transporter"/>
</dbReference>
<sequence length="656" mass="75769">MSSKISWINKELLKQINRSIGWVGIIYLLALLFALPLEILMLSSRDEQGYYRQFKNLFEINADLLMLITIIVPIGLSIFLFRYLQVKQTSDLIHSLPMKREKIFYHYSIAGILYLIIPVLLTGVVLLIQYGVLDVSMYYQPEEVFIWMGITSLINIVLFTAGAFVGMLTGLSAVQGVLTYIFVVFPAGILILFSVNLKYFLLGFPREYFMNKEIEKYSPLTRQVSFGQHLLSGKEVIFYIIIAIILYFASLWIYKKRKLEGVSQALAFPFLKPIFKYCVSFCVMMLGGAYFGAMQDTWPWIVFGYAAGALVGYILAEMLIQKSWRITFHWKGLGIYIAAMLVLGLLIHFDVFHYEKKLPEASKVERVHISQGYYDYLRGNDYTEIERPRYLAGRENIKNVIALHKAIVSHPSSRIIPPEKSRSVFIAYELKNGKKLVREYRIEKDSFKNQLSDIYSSEEYKKTRYDVLNVDNGMAEKITFSFEGPFNRKASVTEPEKISKLMELIKSDILNQSYEDMENSEDSPYQINILLNNDKTIYVPLSKNYSTLINYLKQEKIFQEIELKPEDISSIMVAKDSDFNKFSGDKSLEQRFEEMTKEGKVVKIDAESEIKQMIDDALWSSGQQYVVAIHYKGVNDLDIRWIGKNGIPERIIAELK</sequence>
<feature type="transmembrane region" description="Helical" evidence="1">
    <location>
        <begin position="177"/>
        <end position="201"/>
    </location>
</feature>
<dbReference type="InterPro" id="IPR045611">
    <property type="entry name" value="DUF6449"/>
</dbReference>
<dbReference type="PANTHER" id="PTHR39177:SF1">
    <property type="entry name" value="ABC TRANSPORTER PERMEASE YTRC-RELATED"/>
    <property type="match status" value="1"/>
</dbReference>
<proteinExistence type="predicted"/>
<dbReference type="Pfam" id="PF20047">
    <property type="entry name" value="DUF6449"/>
    <property type="match status" value="1"/>
</dbReference>
<reference evidence="3 4" key="1">
    <citation type="submission" date="2018-07" db="EMBL/GenBank/DDBJ databases">
        <title>Genomic Encyclopedia of Type Strains, Phase IV (KMG-IV): sequencing the most valuable type-strain genomes for metagenomic binning, comparative biology and taxonomic classification.</title>
        <authorList>
            <person name="Goeker M."/>
        </authorList>
    </citation>
    <scope>NUCLEOTIDE SEQUENCE [LARGE SCALE GENOMIC DNA]</scope>
    <source>
        <strain evidence="3 4">DSM 25281</strain>
    </source>
</reference>
<evidence type="ECO:0000313" key="3">
    <source>
        <dbReference type="EMBL" id="RDI45426.1"/>
    </source>
</evidence>
<accession>A0A370GQA0</accession>
<dbReference type="AlphaFoldDB" id="A0A370GQA0"/>
<feature type="transmembrane region" description="Helical" evidence="1">
    <location>
        <begin position="104"/>
        <end position="132"/>
    </location>
</feature>
<evidence type="ECO:0000259" key="2">
    <source>
        <dbReference type="Pfam" id="PF20047"/>
    </source>
</evidence>
<protein>
    <submittedName>
        <fullName evidence="3">ABC-2 type transport system permease protein</fullName>
    </submittedName>
</protein>
<feature type="transmembrane region" description="Helical" evidence="1">
    <location>
        <begin position="298"/>
        <end position="316"/>
    </location>
</feature>
<dbReference type="PANTHER" id="PTHR39177">
    <property type="entry name" value="ABC TRANSPORTER PERMEASE YTRC-RELATED"/>
    <property type="match status" value="1"/>
</dbReference>
<feature type="domain" description="DUF6449" evidence="2">
    <location>
        <begin position="428"/>
        <end position="517"/>
    </location>
</feature>
<feature type="transmembrane region" description="Helical" evidence="1">
    <location>
        <begin position="236"/>
        <end position="254"/>
    </location>
</feature>
<feature type="transmembrane region" description="Helical" evidence="1">
    <location>
        <begin position="20"/>
        <end position="44"/>
    </location>
</feature>